<dbReference type="EMBL" id="JAUDUY010000002">
    <property type="protein sequence ID" value="MDM9631045.1"/>
    <property type="molecule type" value="Genomic_DNA"/>
</dbReference>
<protein>
    <recommendedName>
        <fullName evidence="3">Arginyl-tRNA synthetase</fullName>
    </recommendedName>
</protein>
<evidence type="ECO:0000313" key="1">
    <source>
        <dbReference type="EMBL" id="MDM9631045.1"/>
    </source>
</evidence>
<sequence>MLVNVSYNNPELTRKIDDLLGKPFTLKERWALKGIGSPKLFITGSSIEIQNLLLLDNNRNSCNIELRPKGIILRFRSLLETYGLIIPYYKLTLYKGDLGVYTVHVDNHFVRVQADTKAIQKFFVKLLGYKADQIPEAPPSMEDL</sequence>
<name>A0ABT7WDQ9_9FLAO</name>
<evidence type="ECO:0000313" key="2">
    <source>
        <dbReference type="Proteomes" id="UP001174839"/>
    </source>
</evidence>
<proteinExistence type="predicted"/>
<gene>
    <name evidence="1" type="ORF">QU605_06170</name>
</gene>
<evidence type="ECO:0008006" key="3">
    <source>
        <dbReference type="Google" id="ProtNLM"/>
    </source>
</evidence>
<organism evidence="1 2">
    <name type="scientific">Robiginitalea aurantiaca</name>
    <dbReference type="NCBI Taxonomy" id="3056915"/>
    <lineage>
        <taxon>Bacteria</taxon>
        <taxon>Pseudomonadati</taxon>
        <taxon>Bacteroidota</taxon>
        <taxon>Flavobacteriia</taxon>
        <taxon>Flavobacteriales</taxon>
        <taxon>Flavobacteriaceae</taxon>
        <taxon>Robiginitalea</taxon>
    </lineage>
</organism>
<accession>A0ABT7WDQ9</accession>
<dbReference type="Proteomes" id="UP001174839">
    <property type="component" value="Unassembled WGS sequence"/>
</dbReference>
<dbReference type="RefSeq" id="WP_289724403.1">
    <property type="nucleotide sequence ID" value="NZ_JAUDUY010000002.1"/>
</dbReference>
<keyword evidence="2" id="KW-1185">Reference proteome</keyword>
<reference evidence="1" key="1">
    <citation type="submission" date="2023-06" db="EMBL/GenBank/DDBJ databases">
        <title>Robiginitalea aurantiacus sp. nov. and Algoriphagus sediminis sp. nov., isolated from coastal sediment.</title>
        <authorList>
            <person name="Zhou Z.Y."/>
            <person name="An J."/>
            <person name="Jia Y.W."/>
            <person name="Du Z.J."/>
        </authorList>
    </citation>
    <scope>NUCLEOTIDE SEQUENCE</scope>
    <source>
        <strain evidence="1">M39</strain>
    </source>
</reference>
<comment type="caution">
    <text evidence="1">The sequence shown here is derived from an EMBL/GenBank/DDBJ whole genome shotgun (WGS) entry which is preliminary data.</text>
</comment>